<dbReference type="InterPro" id="IPR001574">
    <property type="entry name" value="Ribosome_inactivat_prot"/>
</dbReference>
<dbReference type="KEGG" id="seri:SERIO_v1c04220"/>
<dbReference type="SUPFAM" id="SSF56371">
    <property type="entry name" value="Ribosome inactivating proteins (RIP)"/>
    <property type="match status" value="1"/>
</dbReference>
<reference evidence="2" key="2">
    <citation type="submission" date="2015-06" db="EMBL/GenBank/DDBJ databases">
        <title>Complete genome sequence of Spiroplasma eriocheiris TDA-040725-5 (DSM 21848).</title>
        <authorList>
            <person name="Lo W.-S."/>
            <person name="Kuo C.-H."/>
        </authorList>
    </citation>
    <scope>NUCLEOTIDE SEQUENCE [LARGE SCALE GENOMIC DNA]</scope>
    <source>
        <strain evidence="2">TDA-040725-5</strain>
    </source>
</reference>
<name>A0A0H3XJH5_9MOLU</name>
<gene>
    <name evidence="1" type="ORF">SERIO_v1c04220</name>
</gene>
<dbReference type="Gene3D" id="3.40.420.10">
    <property type="entry name" value="Ricin (A subunit), domain 1"/>
    <property type="match status" value="1"/>
</dbReference>
<organism evidence="1 2">
    <name type="scientific">Spiroplasma eriocheiris</name>
    <dbReference type="NCBI Taxonomy" id="315358"/>
    <lineage>
        <taxon>Bacteria</taxon>
        <taxon>Bacillati</taxon>
        <taxon>Mycoplasmatota</taxon>
        <taxon>Mollicutes</taxon>
        <taxon>Entomoplasmatales</taxon>
        <taxon>Spiroplasmataceae</taxon>
        <taxon>Spiroplasma</taxon>
    </lineage>
</organism>
<dbReference type="GO" id="GO:0017148">
    <property type="term" value="P:negative regulation of translation"/>
    <property type="evidence" value="ECO:0007669"/>
    <property type="project" value="InterPro"/>
</dbReference>
<keyword evidence="2" id="KW-1185">Reference proteome</keyword>
<dbReference type="EMBL" id="CP011856">
    <property type="protein sequence ID" value="AKM54001.1"/>
    <property type="molecule type" value="Genomic_DNA"/>
</dbReference>
<dbReference type="Proteomes" id="UP000035661">
    <property type="component" value="Chromosome"/>
</dbReference>
<proteinExistence type="predicted"/>
<accession>A0A0H3XJH5</accession>
<reference evidence="1 2" key="1">
    <citation type="journal article" date="2015" name="Genome Biol. Evol.">
        <title>Found and Lost: The Fates of Horizontally Acquired Genes in Arthropod-Symbiotic Spiroplasma.</title>
        <authorList>
            <person name="Lo W.S."/>
            <person name="Gasparich G.E."/>
            <person name="Kuo C.H."/>
        </authorList>
    </citation>
    <scope>NUCLEOTIDE SEQUENCE [LARGE SCALE GENOMIC DNA]</scope>
    <source>
        <strain evidence="2">TDA-040725-5</strain>
    </source>
</reference>
<sequence length="259" mass="30231">MKKLLIILSSLVMGTTNIISPLLNHYSYHSVINKEYRNYDINLSNYSVPKMLELNHQFYQDNIYLKNKNNDHNILTDEIIYVMNPNYQTKHPFDVTLTMGTESVTLVLESYRLYIQGFLDKNNIYHYFTKADYKTYPGAKDNLSLNYNGDYRSLTAGLSEVKLTYNGFNKMITNLQTPAQFSELVVRESLINAILLTAEAFRFANVLYDLDAIINQHQTLNWFTIKDDYLMNWSQWSKDYIAGNKNNALNYLNVLTKES</sequence>
<dbReference type="PANTHER" id="PTHR33453">
    <property type="match status" value="1"/>
</dbReference>
<evidence type="ECO:0000313" key="2">
    <source>
        <dbReference type="Proteomes" id="UP000035661"/>
    </source>
</evidence>
<dbReference type="Pfam" id="PF00161">
    <property type="entry name" value="RIP"/>
    <property type="match status" value="1"/>
</dbReference>
<protein>
    <submittedName>
        <fullName evidence="1">Uncharacterized protein</fullName>
    </submittedName>
</protein>
<dbReference type="PANTHER" id="PTHR33453:SF34">
    <property type="entry name" value="RIBOSOME-INACTIVATING PROTEIN"/>
    <property type="match status" value="1"/>
</dbReference>
<dbReference type="GO" id="GO:0030598">
    <property type="term" value="F:rRNA N-glycosylase activity"/>
    <property type="evidence" value="ECO:0007669"/>
    <property type="project" value="InterPro"/>
</dbReference>
<dbReference type="STRING" id="315358.SERIO_v1c04220"/>
<dbReference type="AlphaFoldDB" id="A0A0H3XJH5"/>
<evidence type="ECO:0000313" key="1">
    <source>
        <dbReference type="EMBL" id="AKM54001.1"/>
    </source>
</evidence>
<dbReference type="PATRIC" id="fig|743698.3.peg.423"/>
<dbReference type="RefSeq" id="WP_047791253.1">
    <property type="nucleotide sequence ID" value="NZ_CP011856.1"/>
</dbReference>
<dbReference type="InterPro" id="IPR016138">
    <property type="entry name" value="Ribosome_inactivat_prot_sub1"/>
</dbReference>
<dbReference type="InterPro" id="IPR036041">
    <property type="entry name" value="Ribosome-inact_prot_sf"/>
</dbReference>